<dbReference type="EMBL" id="QPJC01000016">
    <property type="protein sequence ID" value="RCW39561.1"/>
    <property type="molecule type" value="Genomic_DNA"/>
</dbReference>
<reference evidence="2 3" key="1">
    <citation type="submission" date="2018-07" db="EMBL/GenBank/DDBJ databases">
        <title>Genomic Encyclopedia of Type Strains, Phase III (KMG-III): the genomes of soil and plant-associated and newly described type strains.</title>
        <authorList>
            <person name="Whitman W."/>
        </authorList>
    </citation>
    <scope>NUCLEOTIDE SEQUENCE [LARGE SCALE GENOMIC DNA]</scope>
    <source>
        <strain evidence="2 3">CECT 8575</strain>
    </source>
</reference>
<evidence type="ECO:0000256" key="1">
    <source>
        <dbReference type="SAM" id="MobiDB-lite"/>
    </source>
</evidence>
<accession>A0A368VKP0</accession>
<sequence>MGDDRRQDAGDPACWLDRVCTDCGRIPDEADVTVCPNCGTAIGDEDEVPRRVFPDTTDSPDAGAARDGGNRLCGRRSISRS</sequence>
<comment type="caution">
    <text evidence="2">The sequence shown here is derived from an EMBL/GenBank/DDBJ whole genome shotgun (WGS) entry which is preliminary data.</text>
</comment>
<gene>
    <name evidence="2" type="ORF">DFQ14_11646</name>
</gene>
<evidence type="ECO:0000313" key="2">
    <source>
        <dbReference type="EMBL" id="RCW39561.1"/>
    </source>
</evidence>
<name>A0A368VKP0_9ACTN</name>
<feature type="region of interest" description="Disordered" evidence="1">
    <location>
        <begin position="49"/>
        <end position="81"/>
    </location>
</feature>
<dbReference type="RefSeq" id="WP_114454776.1">
    <property type="nucleotide sequence ID" value="NZ_VFPI01000001.1"/>
</dbReference>
<proteinExistence type="predicted"/>
<dbReference type="Proteomes" id="UP000253495">
    <property type="component" value="Unassembled WGS sequence"/>
</dbReference>
<dbReference type="OrthoDB" id="8451629at2"/>
<keyword evidence="3" id="KW-1185">Reference proteome</keyword>
<protein>
    <submittedName>
        <fullName evidence="2">Uncharacterized protein</fullName>
    </submittedName>
</protein>
<organism evidence="2 3">
    <name type="scientific">Halopolyspora algeriensis</name>
    <dbReference type="NCBI Taxonomy" id="1500506"/>
    <lineage>
        <taxon>Bacteria</taxon>
        <taxon>Bacillati</taxon>
        <taxon>Actinomycetota</taxon>
        <taxon>Actinomycetes</taxon>
        <taxon>Actinomycetes incertae sedis</taxon>
        <taxon>Halopolyspora</taxon>
    </lineage>
</organism>
<dbReference type="AlphaFoldDB" id="A0A368VKP0"/>
<evidence type="ECO:0000313" key="3">
    <source>
        <dbReference type="Proteomes" id="UP000253495"/>
    </source>
</evidence>